<dbReference type="EMBL" id="JAEPQZ010000008">
    <property type="protein sequence ID" value="KAG2177779.1"/>
    <property type="molecule type" value="Genomic_DNA"/>
</dbReference>
<dbReference type="Gene3D" id="3.50.50.60">
    <property type="entry name" value="FAD/NAD(P)-binding domain"/>
    <property type="match status" value="1"/>
</dbReference>
<keyword evidence="1" id="KW-0732">Signal</keyword>
<dbReference type="Gene3D" id="3.90.660.10">
    <property type="match status" value="1"/>
</dbReference>
<gene>
    <name evidence="3" type="ORF">INT43_003026</name>
</gene>
<dbReference type="Proteomes" id="UP000654370">
    <property type="component" value="Unassembled WGS sequence"/>
</dbReference>
<dbReference type="Pfam" id="PF01593">
    <property type="entry name" value="Amino_oxidase"/>
    <property type="match status" value="1"/>
</dbReference>
<evidence type="ECO:0000256" key="1">
    <source>
        <dbReference type="SAM" id="SignalP"/>
    </source>
</evidence>
<dbReference type="PANTHER" id="PTHR10742:SF342">
    <property type="entry name" value="AMINE OXIDASE"/>
    <property type="match status" value="1"/>
</dbReference>
<feature type="chain" id="PRO_5034463216" description="Amine oxidase domain-containing protein" evidence="1">
    <location>
        <begin position="21"/>
        <end position="663"/>
    </location>
</feature>
<dbReference type="PANTHER" id="PTHR10742">
    <property type="entry name" value="FLAVIN MONOAMINE OXIDASE"/>
    <property type="match status" value="1"/>
</dbReference>
<dbReference type="GO" id="GO:0009063">
    <property type="term" value="P:amino acid catabolic process"/>
    <property type="evidence" value="ECO:0007669"/>
    <property type="project" value="TreeGrafter"/>
</dbReference>
<dbReference type="Gene3D" id="1.20.1440.240">
    <property type="match status" value="1"/>
</dbReference>
<evidence type="ECO:0000259" key="2">
    <source>
        <dbReference type="Pfam" id="PF01593"/>
    </source>
</evidence>
<proteinExistence type="predicted"/>
<evidence type="ECO:0000313" key="3">
    <source>
        <dbReference type="EMBL" id="KAG2177779.1"/>
    </source>
</evidence>
<name>A0A8H7PP23_MORIS</name>
<sequence>MVLQAASLFVLAAAALQAAAYPATNQIQIKVNSAVHADSLINIHLDYAPNTTAKDLTITFGTCSSNATSHPVGNVNISAEYQPKKLIWYVPEELHGSENACLQAWTKDVDGKTELVGQSEPHTVTKKMSKRGHPELADMYFDAVSFYKKGFAKRGSVAVSDKSNTKIGIVGAGMSGLFSGFLLDSAGFHNYEIIEAHDRLGGRVHTHYFGKPNDYHYQEMGPMRFPVEWVYQNKTLPVKDHKIVFQLADELNAKNKKKDHVEFIEWFQSNPNNLRYFNGVRLPDGRVPTVTDIANDPSLDHDPTDLSTQSSAAEASYLSEKWMKAIGDDLFAAHQKAIEEGYDDWSEWGYIHNKMGKSLNATAFATGGDGESQIFGTMYDDFTFSSTKWRTIDRGLNRLPQAFGPVLGDKVTFNTRVSKIDFDGEKVSVQWKKSPFDIKYESREYENLIIAVPFSIVRTWHLPKFSYTLDQAIQDLTYGQACKIALEFKTRFWEHGDRPIHGGCSSTDLPAQSICYPSYKIGAKGPGVMLANYASGDFGLRLASMTEEDHVALILENIEEIHGKIAREQYTGNYYRKCWILDEFESGSWAEPSQGQHKLFMPSYNNIEHNTIFVGEHTFVSHAWISSALHSAIRGVTMLLVQHGHVDEAKDMIAHWNETWLKI</sequence>
<accession>A0A8H7PP23</accession>
<comment type="caution">
    <text evidence="3">The sequence shown here is derived from an EMBL/GenBank/DDBJ whole genome shotgun (WGS) entry which is preliminary data.</text>
</comment>
<evidence type="ECO:0000313" key="4">
    <source>
        <dbReference type="Proteomes" id="UP000654370"/>
    </source>
</evidence>
<dbReference type="SUPFAM" id="SSF54373">
    <property type="entry name" value="FAD-linked reductases, C-terminal domain"/>
    <property type="match status" value="1"/>
</dbReference>
<dbReference type="OrthoDB" id="7777654at2759"/>
<reference evidence="3" key="1">
    <citation type="submission" date="2020-12" db="EMBL/GenBank/DDBJ databases">
        <title>Metabolic potential, ecology and presence of endohyphal bacteria is reflected in genomic diversity of Mucoromycotina.</title>
        <authorList>
            <person name="Muszewska A."/>
            <person name="Okrasinska A."/>
            <person name="Steczkiewicz K."/>
            <person name="Drgas O."/>
            <person name="Orlowska M."/>
            <person name="Perlinska-Lenart U."/>
            <person name="Aleksandrzak-Piekarczyk T."/>
            <person name="Szatraj K."/>
            <person name="Zielenkiewicz U."/>
            <person name="Pilsyk S."/>
            <person name="Malc E."/>
            <person name="Mieczkowski P."/>
            <person name="Kruszewska J.S."/>
            <person name="Biernat P."/>
            <person name="Pawlowska J."/>
        </authorList>
    </citation>
    <scope>NUCLEOTIDE SEQUENCE</scope>
    <source>
        <strain evidence="3">WA0000067209</strain>
    </source>
</reference>
<dbReference type="GO" id="GO:0001716">
    <property type="term" value="F:L-amino-acid oxidase activity"/>
    <property type="evidence" value="ECO:0007669"/>
    <property type="project" value="TreeGrafter"/>
</dbReference>
<feature type="domain" description="Amine oxidase" evidence="2">
    <location>
        <begin position="174"/>
        <end position="635"/>
    </location>
</feature>
<dbReference type="SUPFAM" id="SSF51905">
    <property type="entry name" value="FAD/NAD(P)-binding domain"/>
    <property type="match status" value="1"/>
</dbReference>
<organism evidence="3 4">
    <name type="scientific">Mortierella isabellina</name>
    <name type="common">Filamentous fungus</name>
    <name type="synonym">Umbelopsis isabellina</name>
    <dbReference type="NCBI Taxonomy" id="91625"/>
    <lineage>
        <taxon>Eukaryota</taxon>
        <taxon>Fungi</taxon>
        <taxon>Fungi incertae sedis</taxon>
        <taxon>Mucoromycota</taxon>
        <taxon>Mucoromycotina</taxon>
        <taxon>Umbelopsidomycetes</taxon>
        <taxon>Umbelopsidales</taxon>
        <taxon>Umbelopsidaceae</taxon>
        <taxon>Umbelopsis</taxon>
    </lineage>
</organism>
<dbReference type="InterPro" id="IPR036188">
    <property type="entry name" value="FAD/NAD-bd_sf"/>
</dbReference>
<feature type="signal peptide" evidence="1">
    <location>
        <begin position="1"/>
        <end position="20"/>
    </location>
</feature>
<dbReference type="InterPro" id="IPR002937">
    <property type="entry name" value="Amino_oxidase"/>
</dbReference>
<dbReference type="AlphaFoldDB" id="A0A8H7PP23"/>
<protein>
    <recommendedName>
        <fullName evidence="2">Amine oxidase domain-containing protein</fullName>
    </recommendedName>
</protein>
<dbReference type="InterPro" id="IPR050281">
    <property type="entry name" value="Flavin_monoamine_oxidase"/>
</dbReference>
<keyword evidence="4" id="KW-1185">Reference proteome</keyword>